<dbReference type="Proteomes" id="UP000556761">
    <property type="component" value="Unassembled WGS sequence"/>
</dbReference>
<dbReference type="FunFam" id="2.10.70.10:FF:000026">
    <property type="entry name" value="Complement inhibitory factor H"/>
    <property type="match status" value="1"/>
</dbReference>
<dbReference type="InterPro" id="IPR000436">
    <property type="entry name" value="Sushi_SCR_CCP_dom"/>
</dbReference>
<accession>A0A7L3JU90</accession>
<dbReference type="PANTHER" id="PTHR45785:SF7">
    <property type="entry name" value="COMPLEMENT FACTOR H"/>
    <property type="match status" value="1"/>
</dbReference>
<keyword evidence="1 4" id="KW-0768">Sushi</keyword>
<keyword evidence="7" id="KW-1185">Reference proteome</keyword>
<dbReference type="CDD" id="cd00033">
    <property type="entry name" value="CCP"/>
    <property type="match status" value="2"/>
</dbReference>
<proteinExistence type="predicted"/>
<evidence type="ECO:0000313" key="7">
    <source>
        <dbReference type="Proteomes" id="UP000556761"/>
    </source>
</evidence>
<dbReference type="SUPFAM" id="SSF57535">
    <property type="entry name" value="Complement control module/SCR domain"/>
    <property type="match status" value="3"/>
</dbReference>
<reference evidence="6 7" key="1">
    <citation type="submission" date="2019-09" db="EMBL/GenBank/DDBJ databases">
        <title>Bird 10,000 Genomes (B10K) Project - Family phase.</title>
        <authorList>
            <person name="Zhang G."/>
        </authorList>
    </citation>
    <scope>NUCLEOTIDE SEQUENCE [LARGE SCALE GENOMIC DNA]</scope>
    <source>
        <strain evidence="6">B10K-DU-029-24</strain>
        <tissue evidence="6">Muscle</tissue>
    </source>
</reference>
<gene>
    <name evidence="6" type="primary">Cfhr1</name>
    <name evidence="6" type="ORF">THACHL_R12619</name>
</gene>
<dbReference type="InterPro" id="IPR035976">
    <property type="entry name" value="Sushi/SCR/CCP_sf"/>
</dbReference>
<comment type="caution">
    <text evidence="4">Lacks conserved residue(s) required for the propagation of feature annotation.</text>
</comment>
<dbReference type="OrthoDB" id="10051774at2759"/>
<dbReference type="InterPro" id="IPR051503">
    <property type="entry name" value="ComplSys_Reg/VirEntry_Med"/>
</dbReference>
<feature type="non-terminal residue" evidence="6">
    <location>
        <position position="1"/>
    </location>
</feature>
<evidence type="ECO:0000256" key="2">
    <source>
        <dbReference type="ARBA" id="ARBA00022729"/>
    </source>
</evidence>
<dbReference type="GO" id="GO:0005615">
    <property type="term" value="C:extracellular space"/>
    <property type="evidence" value="ECO:0007669"/>
    <property type="project" value="TreeGrafter"/>
</dbReference>
<protein>
    <submittedName>
        <fullName evidence="6">FHR1 protein</fullName>
    </submittedName>
</protein>
<evidence type="ECO:0000313" key="6">
    <source>
        <dbReference type="EMBL" id="NXU33407.1"/>
    </source>
</evidence>
<sequence>IPNAYITSTQQERYLPGARVQYECESNFQMMGGNYVTCTNGEWSQAPTCRDVTCEPPPEIAGGKVQGVKKSRYLPGESARYQCWRGFQMTGASTVACRNGTWTELPKCKVACTASEEDMGRNNIELKWISGRKLYSRSGDFIEFRCKRGYLEDPASSPFRARCMEGTLEYPWCKPGSKSSPLRPQLSRCAVAFSVLKPRGKPLA</sequence>
<feature type="non-terminal residue" evidence="6">
    <location>
        <position position="204"/>
    </location>
</feature>
<evidence type="ECO:0000256" key="1">
    <source>
        <dbReference type="ARBA" id="ARBA00022659"/>
    </source>
</evidence>
<comment type="caution">
    <text evidence="6">The sequence shown here is derived from an EMBL/GenBank/DDBJ whole genome shotgun (WGS) entry which is preliminary data.</text>
</comment>
<evidence type="ECO:0000256" key="4">
    <source>
        <dbReference type="PROSITE-ProRule" id="PRU00302"/>
    </source>
</evidence>
<evidence type="ECO:0000259" key="5">
    <source>
        <dbReference type="PROSITE" id="PS50923"/>
    </source>
</evidence>
<feature type="domain" description="Sushi" evidence="5">
    <location>
        <begin position="1"/>
        <end position="51"/>
    </location>
</feature>
<keyword evidence="2" id="KW-0732">Signal</keyword>
<dbReference type="Pfam" id="PF00084">
    <property type="entry name" value="Sushi"/>
    <property type="match status" value="2"/>
</dbReference>
<feature type="domain" description="Sushi" evidence="5">
    <location>
        <begin position="52"/>
        <end position="110"/>
    </location>
</feature>
<dbReference type="PANTHER" id="PTHR45785">
    <property type="entry name" value="COMPLEMENT FACTOR H-RELATED"/>
    <property type="match status" value="1"/>
</dbReference>
<dbReference type="GO" id="GO:0001851">
    <property type="term" value="F:complement component C3b binding"/>
    <property type="evidence" value="ECO:0007669"/>
    <property type="project" value="TreeGrafter"/>
</dbReference>
<dbReference type="Gene3D" id="2.10.70.10">
    <property type="entry name" value="Complement Module, domain 1"/>
    <property type="match status" value="3"/>
</dbReference>
<dbReference type="GO" id="GO:0006956">
    <property type="term" value="P:complement activation"/>
    <property type="evidence" value="ECO:0007669"/>
    <property type="project" value="TreeGrafter"/>
</dbReference>
<dbReference type="FunFam" id="2.10.70.10:FF:000060">
    <property type="entry name" value="Complement inhibitory factor H"/>
    <property type="match status" value="1"/>
</dbReference>
<organism evidence="6 7">
    <name type="scientific">Thalassarche chlororhynchos</name>
    <name type="common">Atlantic yellow-nosed albatross</name>
    <name type="synonym">Diomedea chlororhynchos</name>
    <dbReference type="NCBI Taxonomy" id="54017"/>
    <lineage>
        <taxon>Eukaryota</taxon>
        <taxon>Metazoa</taxon>
        <taxon>Chordata</taxon>
        <taxon>Craniata</taxon>
        <taxon>Vertebrata</taxon>
        <taxon>Euteleostomi</taxon>
        <taxon>Archelosauria</taxon>
        <taxon>Archosauria</taxon>
        <taxon>Dinosauria</taxon>
        <taxon>Saurischia</taxon>
        <taxon>Theropoda</taxon>
        <taxon>Coelurosauria</taxon>
        <taxon>Aves</taxon>
        <taxon>Neognathae</taxon>
        <taxon>Neoaves</taxon>
        <taxon>Aequornithes</taxon>
        <taxon>Procellariiformes</taxon>
        <taxon>Diomedeidae</taxon>
        <taxon>Thalassarche</taxon>
    </lineage>
</organism>
<dbReference type="PROSITE" id="PS50923">
    <property type="entry name" value="SUSHI"/>
    <property type="match status" value="2"/>
</dbReference>
<dbReference type="AlphaFoldDB" id="A0A7L3JU90"/>
<feature type="disulfide bond" evidence="4">
    <location>
        <begin position="54"/>
        <end position="97"/>
    </location>
</feature>
<name>A0A7L3JU90_THACH</name>
<keyword evidence="3 4" id="KW-1015">Disulfide bond</keyword>
<dbReference type="SMART" id="SM00032">
    <property type="entry name" value="CCP"/>
    <property type="match status" value="3"/>
</dbReference>
<evidence type="ECO:0000256" key="3">
    <source>
        <dbReference type="ARBA" id="ARBA00023157"/>
    </source>
</evidence>
<dbReference type="EMBL" id="VZTW01130485">
    <property type="protein sequence ID" value="NXU33407.1"/>
    <property type="molecule type" value="Genomic_DNA"/>
</dbReference>